<evidence type="ECO:0000256" key="1">
    <source>
        <dbReference type="ARBA" id="ARBA00007613"/>
    </source>
</evidence>
<comment type="similarity">
    <text evidence="1 2">Belongs to the outer membrane factor (OMF) (TC 1.B.17) family.</text>
</comment>
<dbReference type="KEGG" id="geo:Geob_1227"/>
<accession>B9M3U4</accession>
<proteinExistence type="inferred from homology"/>
<keyword evidence="2" id="KW-0564">Palmitate</keyword>
<reference evidence="3 4" key="1">
    <citation type="submission" date="2009-01" db="EMBL/GenBank/DDBJ databases">
        <title>Complete sequence of Geobacter sp. FRC-32.</title>
        <authorList>
            <consortium name="US DOE Joint Genome Institute"/>
            <person name="Lucas S."/>
            <person name="Copeland A."/>
            <person name="Lapidus A."/>
            <person name="Glavina del Rio T."/>
            <person name="Dalin E."/>
            <person name="Tice H."/>
            <person name="Bruce D."/>
            <person name="Goodwin L."/>
            <person name="Pitluck S."/>
            <person name="Saunders E."/>
            <person name="Brettin T."/>
            <person name="Detter J.C."/>
            <person name="Han C."/>
            <person name="Larimer F."/>
            <person name="Land M."/>
            <person name="Hauser L."/>
            <person name="Kyrpides N."/>
            <person name="Ovchinnikova G."/>
            <person name="Kostka J."/>
            <person name="Richardson P."/>
        </authorList>
    </citation>
    <scope>NUCLEOTIDE SEQUENCE [LARGE SCALE GENOMIC DNA]</scope>
    <source>
        <strain evidence="4">DSM 22248 / JCM 15807 / FRC-32</strain>
    </source>
</reference>
<dbReference type="PROSITE" id="PS51257">
    <property type="entry name" value="PROKAR_LIPOPROTEIN"/>
    <property type="match status" value="1"/>
</dbReference>
<dbReference type="PANTHER" id="PTHR30203">
    <property type="entry name" value="OUTER MEMBRANE CATION EFFLUX PROTEIN"/>
    <property type="match status" value="1"/>
</dbReference>
<organism evidence="3 4">
    <name type="scientific">Geotalea daltonii (strain DSM 22248 / JCM 15807 / FRC-32)</name>
    <name type="common">Geobacter daltonii</name>
    <dbReference type="NCBI Taxonomy" id="316067"/>
    <lineage>
        <taxon>Bacteria</taxon>
        <taxon>Pseudomonadati</taxon>
        <taxon>Thermodesulfobacteriota</taxon>
        <taxon>Desulfuromonadia</taxon>
        <taxon>Geobacterales</taxon>
        <taxon>Geobacteraceae</taxon>
        <taxon>Geotalea</taxon>
    </lineage>
</organism>
<evidence type="ECO:0000313" key="4">
    <source>
        <dbReference type="Proteomes" id="UP000007721"/>
    </source>
</evidence>
<dbReference type="HOGENOM" id="CLU_012817_13_3_7"/>
<dbReference type="SUPFAM" id="SSF56954">
    <property type="entry name" value="Outer membrane efflux proteins (OEP)"/>
    <property type="match status" value="1"/>
</dbReference>
<dbReference type="Proteomes" id="UP000007721">
    <property type="component" value="Chromosome"/>
</dbReference>
<keyword evidence="4" id="KW-1185">Reference proteome</keyword>
<dbReference type="InterPro" id="IPR010131">
    <property type="entry name" value="MdtP/NodT-like"/>
</dbReference>
<dbReference type="Gene3D" id="1.20.1600.10">
    <property type="entry name" value="Outer membrane efflux proteins (OEP)"/>
    <property type="match status" value="1"/>
</dbReference>
<keyword evidence="2" id="KW-0732">Signal</keyword>
<evidence type="ECO:0000256" key="2">
    <source>
        <dbReference type="RuleBase" id="RU362097"/>
    </source>
</evidence>
<dbReference type="STRING" id="316067.Geob_1227"/>
<feature type="signal peptide" evidence="2">
    <location>
        <begin position="1"/>
        <end position="26"/>
    </location>
</feature>
<dbReference type="AlphaFoldDB" id="B9M3U4"/>
<name>B9M3U4_GEODF</name>
<feature type="chain" id="PRO_5001437344" evidence="2">
    <location>
        <begin position="27"/>
        <end position="476"/>
    </location>
</feature>
<dbReference type="EMBL" id="CP001390">
    <property type="protein sequence ID" value="ACM19587.1"/>
    <property type="molecule type" value="Genomic_DNA"/>
</dbReference>
<sequence length="476" mass="51906">MNRIKNMLYLSLGALLWLSGCATTMAPEYSQPAAPVTNAWPSGPAYKTEAAKPEQKPLAEIPWQEFFVDPQLQKLIALALDNNRDLRVSILNMERFRAQYQIRRADLFPNVDATAGATYQRIPEDFSATGRATTVHQYDVGLGVSSYEVDLFGRVRSLKDQALEQYLSTEQARRSVQISLVSQVATAYLTLASDLERLKLAKDTLANQQESFKLTKSRFDSGVSSALDLQQAQTSVDAARVDIARFTALTAQDANGLNLVVGASVPAELLPQSLSETLTALKDVAPGLPSDVLLYRPDILQAEFLLKGANANIGAARAAFFPRITLTSNVGFGSDELGGLFKGGAFTWGFTPRISVPIFEGGRNRANLKVAEVDRDIAVAQYEKAIQVAFREVADALAQRGTIDEQVAAQQSLTDATAESFRLSEARYERGVDSYLNVLDSQRSLYAAQQNLISARLIRLNNLVSLYKVLGGGAGK</sequence>
<gene>
    <name evidence="3" type="ordered locus">Geob_1227</name>
</gene>
<keyword evidence="2" id="KW-0472">Membrane</keyword>
<protein>
    <submittedName>
        <fullName evidence="3">Efflux pump, RND family, outer membrane lipoprotein</fullName>
    </submittedName>
</protein>
<dbReference type="PANTHER" id="PTHR30203:SF32">
    <property type="entry name" value="CATION EFFLUX SYSTEM PROTEIN CUSC"/>
    <property type="match status" value="1"/>
</dbReference>
<keyword evidence="2" id="KW-0812">Transmembrane</keyword>
<dbReference type="InterPro" id="IPR003423">
    <property type="entry name" value="OMP_efflux"/>
</dbReference>
<keyword evidence="2 3" id="KW-0449">Lipoprotein</keyword>
<comment type="subcellular location">
    <subcellularLocation>
        <location evidence="2">Cell membrane</location>
        <topology evidence="2">Lipid-anchor</topology>
    </subcellularLocation>
</comment>
<dbReference type="GO" id="GO:0015562">
    <property type="term" value="F:efflux transmembrane transporter activity"/>
    <property type="evidence" value="ECO:0007669"/>
    <property type="project" value="InterPro"/>
</dbReference>
<dbReference type="NCBIfam" id="TIGR01845">
    <property type="entry name" value="outer_NodT"/>
    <property type="match status" value="1"/>
</dbReference>
<dbReference type="GO" id="GO:0005886">
    <property type="term" value="C:plasma membrane"/>
    <property type="evidence" value="ECO:0007669"/>
    <property type="project" value="UniProtKB-SubCell"/>
</dbReference>
<dbReference type="eggNOG" id="COG1538">
    <property type="taxonomic scope" value="Bacteria"/>
</dbReference>
<evidence type="ECO:0000313" key="3">
    <source>
        <dbReference type="EMBL" id="ACM19587.1"/>
    </source>
</evidence>
<dbReference type="Gene3D" id="2.20.200.10">
    <property type="entry name" value="Outer membrane efflux proteins (OEP)"/>
    <property type="match status" value="1"/>
</dbReference>
<dbReference type="RefSeq" id="WP_012646316.1">
    <property type="nucleotide sequence ID" value="NC_011979.1"/>
</dbReference>
<dbReference type="Pfam" id="PF02321">
    <property type="entry name" value="OEP"/>
    <property type="match status" value="2"/>
</dbReference>
<keyword evidence="2" id="KW-1134">Transmembrane beta strand</keyword>